<dbReference type="InterPro" id="IPR004809">
    <property type="entry name" value="Gln_synth_I"/>
</dbReference>
<dbReference type="Gene3D" id="3.30.590.10">
    <property type="entry name" value="Glutamine synthetase/guanido kinase, catalytic domain"/>
    <property type="match status" value="1"/>
</dbReference>
<dbReference type="InterPro" id="IPR027303">
    <property type="entry name" value="Gln_synth_gly_rich_site"/>
</dbReference>
<feature type="domain" description="GS catalytic" evidence="14">
    <location>
        <begin position="117"/>
        <end position="480"/>
    </location>
</feature>
<keyword evidence="6 12" id="KW-0067">ATP-binding</keyword>
<evidence type="ECO:0000256" key="10">
    <source>
        <dbReference type="RuleBase" id="RU000384"/>
    </source>
</evidence>
<dbReference type="FunFam" id="3.30.590.10:FF:000001">
    <property type="entry name" value="Glutamine synthetase"/>
    <property type="match status" value="1"/>
</dbReference>
<comment type="function">
    <text evidence="1">Catalyzes the ATP-dependent biosynthesis of glutamine from glutamate and ammonia.</text>
</comment>
<evidence type="ECO:0000256" key="7">
    <source>
        <dbReference type="PIRSR" id="PIRSR604809-3"/>
    </source>
</evidence>
<dbReference type="GO" id="GO:0005524">
    <property type="term" value="F:ATP binding"/>
    <property type="evidence" value="ECO:0007669"/>
    <property type="project" value="UniProtKB-KW"/>
</dbReference>
<keyword evidence="7" id="KW-0479">Metal-binding</keyword>
<keyword evidence="8" id="KW-0597">Phosphoprotein</keyword>
<reference evidence="15" key="2">
    <citation type="submission" date="2020-09" db="EMBL/GenBank/DDBJ databases">
        <authorList>
            <person name="Sun Q."/>
            <person name="Zhou Y."/>
        </authorList>
    </citation>
    <scope>NUCLEOTIDE SEQUENCE</scope>
    <source>
        <strain evidence="15">CGMCC 1.3617</strain>
    </source>
</reference>
<dbReference type="PROSITE" id="PS51987">
    <property type="entry name" value="GS_CATALYTIC"/>
    <property type="match status" value="1"/>
</dbReference>
<comment type="cofactor">
    <cofactor evidence="7">
        <name>Mg(2+)</name>
        <dbReference type="ChEBI" id="CHEBI:18420"/>
    </cofactor>
    <text evidence="7">Binds 2 Mg(2+) ions per subunit.</text>
</comment>
<feature type="binding site" evidence="7">
    <location>
        <position position="144"/>
    </location>
    <ligand>
        <name>Mg(2+)</name>
        <dbReference type="ChEBI" id="CHEBI:18420"/>
        <label>1</label>
    </ligand>
</feature>
<dbReference type="InterPro" id="IPR014746">
    <property type="entry name" value="Gln_synth/guanido_kin_cat_dom"/>
</dbReference>
<dbReference type="SMART" id="SM01230">
    <property type="entry name" value="Gln-synt_C"/>
    <property type="match status" value="1"/>
</dbReference>
<reference evidence="15" key="1">
    <citation type="journal article" date="2014" name="Int. J. Syst. Evol. Microbiol.">
        <title>Complete genome sequence of Corynebacterium casei LMG S-19264T (=DSM 44701T), isolated from a smear-ripened cheese.</title>
        <authorList>
            <consortium name="US DOE Joint Genome Institute (JGI-PGF)"/>
            <person name="Walter F."/>
            <person name="Albersmeier A."/>
            <person name="Kalinowski J."/>
            <person name="Ruckert C."/>
        </authorList>
    </citation>
    <scope>NUCLEOTIDE SEQUENCE</scope>
    <source>
        <strain evidence="15">CGMCC 1.3617</strain>
    </source>
</reference>
<dbReference type="Gene3D" id="3.10.20.70">
    <property type="entry name" value="Glutamine synthetase, N-terminal domain"/>
    <property type="match status" value="1"/>
</dbReference>
<dbReference type="RefSeq" id="WP_188967011.1">
    <property type="nucleotide sequence ID" value="NZ_BMKW01000004.1"/>
</dbReference>
<dbReference type="InterPro" id="IPR008146">
    <property type="entry name" value="Gln_synth_cat_dom"/>
</dbReference>
<dbReference type="GO" id="GO:0019740">
    <property type="term" value="P:nitrogen utilization"/>
    <property type="evidence" value="ECO:0007669"/>
    <property type="project" value="TreeGrafter"/>
</dbReference>
<evidence type="ECO:0000256" key="2">
    <source>
        <dbReference type="ARBA" id="ARBA00009897"/>
    </source>
</evidence>
<evidence type="ECO:0000259" key="14">
    <source>
        <dbReference type="PROSITE" id="PS51987"/>
    </source>
</evidence>
<dbReference type="SUPFAM" id="SSF54368">
    <property type="entry name" value="Glutamine synthetase, N-terminal domain"/>
    <property type="match status" value="1"/>
</dbReference>
<keyword evidence="16" id="KW-1185">Reference proteome</keyword>
<feature type="binding site" evidence="6">
    <location>
        <position position="351"/>
    </location>
    <ligand>
        <name>ATP</name>
        <dbReference type="ChEBI" id="CHEBI:30616"/>
    </ligand>
</feature>
<dbReference type="PROSITE" id="PS00182">
    <property type="entry name" value="GLNA_ADENYLATION"/>
    <property type="match status" value="1"/>
</dbReference>
<dbReference type="PROSITE" id="PS51986">
    <property type="entry name" value="GS_BETA_GRASP"/>
    <property type="match status" value="1"/>
</dbReference>
<evidence type="ECO:0000256" key="11">
    <source>
        <dbReference type="RuleBase" id="RU000387"/>
    </source>
</evidence>
<keyword evidence="6 12" id="KW-0547">Nucleotide-binding</keyword>
<organism evidence="15 16">
    <name type="scientific">Neoroseomonas lacus</name>
    <dbReference type="NCBI Taxonomy" id="287609"/>
    <lineage>
        <taxon>Bacteria</taxon>
        <taxon>Pseudomonadati</taxon>
        <taxon>Pseudomonadota</taxon>
        <taxon>Alphaproteobacteria</taxon>
        <taxon>Acetobacterales</taxon>
        <taxon>Acetobacteraceae</taxon>
        <taxon>Neoroseomonas</taxon>
    </lineage>
</organism>
<feature type="domain" description="GS beta-grasp" evidence="13">
    <location>
        <begin position="25"/>
        <end position="109"/>
    </location>
</feature>
<feature type="binding site" evidence="6">
    <location>
        <begin position="283"/>
        <end position="285"/>
    </location>
    <ligand>
        <name>ATP</name>
        <dbReference type="ChEBI" id="CHEBI:30616"/>
    </ligand>
</feature>
<feature type="binding site" evidence="5">
    <location>
        <begin position="276"/>
        <end position="277"/>
    </location>
    <ligand>
        <name>L-glutamate</name>
        <dbReference type="ChEBI" id="CHEBI:29985"/>
    </ligand>
</feature>
<feature type="binding site" evidence="7">
    <location>
        <position position="232"/>
    </location>
    <ligand>
        <name>Mg(2+)</name>
        <dbReference type="ChEBI" id="CHEBI:18420"/>
        <label>1</label>
    </ligand>
</feature>
<feature type="binding site" evidence="7">
    <location>
        <position position="369"/>
    </location>
    <ligand>
        <name>Mg(2+)</name>
        <dbReference type="ChEBI" id="CHEBI:18420"/>
        <label>1</label>
    </ligand>
</feature>
<evidence type="ECO:0000259" key="13">
    <source>
        <dbReference type="PROSITE" id="PS51986"/>
    </source>
</evidence>
<dbReference type="InterPro" id="IPR036651">
    <property type="entry name" value="Gln_synt_N_sf"/>
</dbReference>
<keyword evidence="4" id="KW-0535">Nitrogen fixation</keyword>
<dbReference type="InterPro" id="IPR027302">
    <property type="entry name" value="Gln_synth_N_conserv_site"/>
</dbReference>
<keyword evidence="11" id="KW-0963">Cytoplasm</keyword>
<gene>
    <name evidence="15" type="ORF">GCM10011320_21280</name>
</gene>
<dbReference type="Pfam" id="PF00120">
    <property type="entry name" value="Gln-synt_C"/>
    <property type="match status" value="1"/>
</dbReference>
<dbReference type="EC" id="6.3.1.2" evidence="12"/>
<name>A0A917KHH0_9PROT</name>
<sequence>MAKKPAAAPAGGSAVSKVLEMMKEHSVEYVDLRFTDPRGKWQHTAQHVSTVTEDVFTDGFMFDGSSIAGWKAINESDMILMPDPTTACMDPFSAKPQMILICDIYEPSTGQLYARDPRGTAKKAAAYVGSSGVGDTVLVGAEAEFFIFDSVKFGTGGNYGIYQLDSVEGPGSSLKDYPEGNMGHRPAVKGGYFPVPPVDGDSDLRAEMLSTMGEMGLPIEKHHHEVAQSQHELGTRFGQLVEMADQMQIYKYCVHNVAHSYGKTATFMPKPIYGDNGSGMHTHLSIWKGGKPMFAGNGYADLSEMCLFAIGGIIKHAKAINAFTNPSTNSYKRLIPGFEAPVLLAYSARNRSASCRIPYTTNPKAKRVEVRFPDPTANPYLAYAALTMAAMDGIKNKIHPGDPMDKDLYDLPPEELKDIPTVCGSLREALESLAADHDFLLAGDVFSKEQIESYIELKWNEVYRFEHTPHPVEFEMYYSA</sequence>
<dbReference type="GO" id="GO:0046872">
    <property type="term" value="F:metal ion binding"/>
    <property type="evidence" value="ECO:0007669"/>
    <property type="project" value="UniProtKB-KW"/>
</dbReference>
<keyword evidence="7" id="KW-0460">Magnesium</keyword>
<dbReference type="GO" id="GO:0005737">
    <property type="term" value="C:cytoplasm"/>
    <property type="evidence" value="ECO:0007669"/>
    <property type="project" value="UniProtKB-SubCell"/>
</dbReference>
<dbReference type="SUPFAM" id="SSF55931">
    <property type="entry name" value="Glutamine synthetase/guanido kinase"/>
    <property type="match status" value="1"/>
</dbReference>
<dbReference type="NCBIfam" id="TIGR00653">
    <property type="entry name" value="GlnA"/>
    <property type="match status" value="1"/>
</dbReference>
<feature type="binding site" evidence="6">
    <location>
        <position position="364"/>
    </location>
    <ligand>
        <name>ATP</name>
        <dbReference type="ChEBI" id="CHEBI:30616"/>
    </ligand>
</feature>
<evidence type="ECO:0000313" key="16">
    <source>
        <dbReference type="Proteomes" id="UP000661507"/>
    </source>
</evidence>
<feature type="binding site" evidence="6">
    <location>
        <position position="220"/>
    </location>
    <ligand>
        <name>ATP</name>
        <dbReference type="ChEBI" id="CHEBI:30616"/>
    </ligand>
</feature>
<comment type="similarity">
    <text evidence="2 9 10">Belongs to the glutamine synthetase family.</text>
</comment>
<dbReference type="PANTHER" id="PTHR43407">
    <property type="entry name" value="GLUTAMINE SYNTHETASE"/>
    <property type="match status" value="1"/>
</dbReference>
<protein>
    <recommendedName>
        <fullName evidence="12">Glutamine synthetase</fullName>
        <ecNumber evidence="12">6.3.1.2</ecNumber>
    </recommendedName>
</protein>
<dbReference type="GO" id="GO:0004356">
    <property type="term" value="F:glutamine synthetase activity"/>
    <property type="evidence" value="ECO:0007669"/>
    <property type="project" value="UniProtKB-EC"/>
</dbReference>
<feature type="binding site" evidence="7">
    <location>
        <position position="225"/>
    </location>
    <ligand>
        <name>Mg(2+)</name>
        <dbReference type="ChEBI" id="CHEBI:18420"/>
        <label>1</label>
    </ligand>
</feature>
<feature type="binding site" evidence="5">
    <location>
        <position position="339"/>
    </location>
    <ligand>
        <name>L-glutamate</name>
        <dbReference type="ChEBI" id="CHEBI:29985"/>
    </ligand>
</feature>
<dbReference type="EMBL" id="BMKW01000004">
    <property type="protein sequence ID" value="GGJ13813.1"/>
    <property type="molecule type" value="Genomic_DNA"/>
</dbReference>
<feature type="binding site" evidence="5">
    <location>
        <position position="371"/>
    </location>
    <ligand>
        <name>L-glutamate</name>
        <dbReference type="ChEBI" id="CHEBI:29985"/>
    </ligand>
</feature>
<feature type="binding site" evidence="5">
    <location>
        <position position="351"/>
    </location>
    <ligand>
        <name>L-glutamate</name>
        <dbReference type="ChEBI" id="CHEBI:29985"/>
    </ligand>
</feature>
<comment type="caution">
    <text evidence="15">The sequence shown here is derived from an EMBL/GenBank/DDBJ whole genome shotgun (WGS) entry which is preliminary data.</text>
</comment>
<dbReference type="GO" id="GO:0006542">
    <property type="term" value="P:glutamine biosynthetic process"/>
    <property type="evidence" value="ECO:0007669"/>
    <property type="project" value="InterPro"/>
</dbReference>
<dbReference type="InterPro" id="IPR008147">
    <property type="entry name" value="Gln_synt_N"/>
</dbReference>
<feature type="binding site" evidence="5">
    <location>
        <position position="333"/>
    </location>
    <ligand>
        <name>L-glutamate</name>
        <dbReference type="ChEBI" id="CHEBI:29985"/>
    </ligand>
</feature>
<evidence type="ECO:0000256" key="4">
    <source>
        <dbReference type="ARBA" id="ARBA00023231"/>
    </source>
</evidence>
<evidence type="ECO:0000256" key="3">
    <source>
        <dbReference type="ARBA" id="ARBA00011258"/>
    </source>
</evidence>
<feature type="binding site" evidence="7">
    <location>
        <position position="281"/>
    </location>
    <ligand>
        <name>Mg(2+)</name>
        <dbReference type="ChEBI" id="CHEBI:18420"/>
        <label>1</label>
    </ligand>
</feature>
<evidence type="ECO:0000256" key="1">
    <source>
        <dbReference type="ARBA" id="ARBA00003117"/>
    </source>
</evidence>
<dbReference type="GO" id="GO:0016020">
    <property type="term" value="C:membrane"/>
    <property type="evidence" value="ECO:0007669"/>
    <property type="project" value="TreeGrafter"/>
</dbReference>
<evidence type="ECO:0000256" key="8">
    <source>
        <dbReference type="PIRSR" id="PIRSR604809-50"/>
    </source>
</evidence>
<dbReference type="InterPro" id="IPR001637">
    <property type="entry name" value="Gln_synth_I_adenylation_site"/>
</dbReference>
<comment type="subcellular location">
    <subcellularLocation>
        <location evidence="11">Cytoplasm</location>
    </subcellularLocation>
</comment>
<comment type="subunit">
    <text evidence="3">Oligomer of 12 subunits arranged in the form of two hexameric ring.</text>
</comment>
<keyword evidence="12" id="KW-0436">Ligase</keyword>
<evidence type="ECO:0000256" key="5">
    <source>
        <dbReference type="PIRSR" id="PIRSR604809-1"/>
    </source>
</evidence>
<evidence type="ECO:0000256" key="12">
    <source>
        <dbReference type="RuleBase" id="RU004356"/>
    </source>
</evidence>
<evidence type="ECO:0000313" key="15">
    <source>
        <dbReference type="EMBL" id="GGJ13813.1"/>
    </source>
</evidence>
<feature type="modified residue" description="O-AMP-tyrosine" evidence="8">
    <location>
        <position position="409"/>
    </location>
</feature>
<accession>A0A917KHH0</accession>
<comment type="catalytic activity">
    <reaction evidence="12">
        <text>L-glutamate + NH4(+) + ATP = L-glutamine + ADP + phosphate + H(+)</text>
        <dbReference type="Rhea" id="RHEA:16169"/>
        <dbReference type="ChEBI" id="CHEBI:15378"/>
        <dbReference type="ChEBI" id="CHEBI:28938"/>
        <dbReference type="ChEBI" id="CHEBI:29985"/>
        <dbReference type="ChEBI" id="CHEBI:30616"/>
        <dbReference type="ChEBI" id="CHEBI:43474"/>
        <dbReference type="ChEBI" id="CHEBI:58359"/>
        <dbReference type="ChEBI" id="CHEBI:456216"/>
        <dbReference type="EC" id="6.3.1.2"/>
    </reaction>
</comment>
<evidence type="ECO:0000256" key="6">
    <source>
        <dbReference type="PIRSR" id="PIRSR604809-2"/>
    </source>
</evidence>
<feature type="binding site" evidence="7">
    <location>
        <position position="142"/>
    </location>
    <ligand>
        <name>Mg(2+)</name>
        <dbReference type="ChEBI" id="CHEBI:18420"/>
        <label>1</label>
    </ligand>
</feature>
<dbReference type="PROSITE" id="PS00180">
    <property type="entry name" value="GLNA_1"/>
    <property type="match status" value="1"/>
</dbReference>
<dbReference type="PROSITE" id="PS00181">
    <property type="entry name" value="GLNA_ATP"/>
    <property type="match status" value="1"/>
</dbReference>
<dbReference type="PANTHER" id="PTHR43407:SF2">
    <property type="entry name" value="GLUTAMINE SYNTHETASE"/>
    <property type="match status" value="1"/>
</dbReference>
<dbReference type="Pfam" id="PF03951">
    <property type="entry name" value="Gln-synt_N"/>
    <property type="match status" value="1"/>
</dbReference>
<comment type="subunit">
    <text evidence="11">Oligomer of 12 subunits arranged in the form of two hexagons.</text>
</comment>
<proteinExistence type="inferred from homology"/>
<evidence type="ECO:0000256" key="9">
    <source>
        <dbReference type="PROSITE-ProRule" id="PRU01330"/>
    </source>
</evidence>
<dbReference type="Proteomes" id="UP000661507">
    <property type="component" value="Unassembled WGS sequence"/>
</dbReference>
<dbReference type="AlphaFoldDB" id="A0A917KHH0"/>